<protein>
    <recommendedName>
        <fullName evidence="4">Large ribosomal subunit protein bL33</fullName>
    </recommendedName>
</protein>
<dbReference type="Proteomes" id="UP000178249">
    <property type="component" value="Unassembled WGS sequence"/>
</dbReference>
<keyword evidence="2 5" id="KW-0689">Ribosomal protein</keyword>
<accession>A0A1F6C6C0</accession>
<proteinExistence type="inferred from homology"/>
<dbReference type="InterPro" id="IPR011332">
    <property type="entry name" value="Ribosomal_zn-bd"/>
</dbReference>
<dbReference type="SUPFAM" id="SSF57829">
    <property type="entry name" value="Zn-binding ribosomal proteins"/>
    <property type="match status" value="1"/>
</dbReference>
<dbReference type="NCBIfam" id="TIGR01023">
    <property type="entry name" value="rpmG_bact"/>
    <property type="match status" value="1"/>
</dbReference>
<evidence type="ECO:0000256" key="1">
    <source>
        <dbReference type="ARBA" id="ARBA00007596"/>
    </source>
</evidence>
<comment type="caution">
    <text evidence="5">The sequence shown here is derived from an EMBL/GenBank/DDBJ whole genome shotgun (WGS) entry which is preliminary data.</text>
</comment>
<dbReference type="InterPro" id="IPR038584">
    <property type="entry name" value="Ribosomal_bL33_sf"/>
</dbReference>
<evidence type="ECO:0000256" key="4">
    <source>
        <dbReference type="ARBA" id="ARBA00035176"/>
    </source>
</evidence>
<organism evidence="5 6">
    <name type="scientific">Candidatus Kaiserbacteria bacterium RIFCSPHIGHO2_01_FULL_48_10</name>
    <dbReference type="NCBI Taxonomy" id="1798476"/>
    <lineage>
        <taxon>Bacteria</taxon>
        <taxon>Candidatus Kaiseribacteriota</taxon>
    </lineage>
</organism>
<dbReference type="GO" id="GO:0003735">
    <property type="term" value="F:structural constituent of ribosome"/>
    <property type="evidence" value="ECO:0007669"/>
    <property type="project" value="InterPro"/>
</dbReference>
<reference evidence="5 6" key="1">
    <citation type="journal article" date="2016" name="Nat. Commun.">
        <title>Thousands of microbial genomes shed light on interconnected biogeochemical processes in an aquifer system.</title>
        <authorList>
            <person name="Anantharaman K."/>
            <person name="Brown C.T."/>
            <person name="Hug L.A."/>
            <person name="Sharon I."/>
            <person name="Castelle C.J."/>
            <person name="Probst A.J."/>
            <person name="Thomas B.C."/>
            <person name="Singh A."/>
            <person name="Wilkins M.J."/>
            <person name="Karaoz U."/>
            <person name="Brodie E.L."/>
            <person name="Williams K.H."/>
            <person name="Hubbard S.S."/>
            <person name="Banfield J.F."/>
        </authorList>
    </citation>
    <scope>NUCLEOTIDE SEQUENCE [LARGE SCALE GENOMIC DNA]</scope>
</reference>
<dbReference type="GO" id="GO:0006412">
    <property type="term" value="P:translation"/>
    <property type="evidence" value="ECO:0007669"/>
    <property type="project" value="InterPro"/>
</dbReference>
<dbReference type="AlphaFoldDB" id="A0A1F6C6C0"/>
<dbReference type="GO" id="GO:0005737">
    <property type="term" value="C:cytoplasm"/>
    <property type="evidence" value="ECO:0007669"/>
    <property type="project" value="UniProtKB-ARBA"/>
</dbReference>
<dbReference type="GO" id="GO:0005840">
    <property type="term" value="C:ribosome"/>
    <property type="evidence" value="ECO:0007669"/>
    <property type="project" value="UniProtKB-KW"/>
</dbReference>
<evidence type="ECO:0000313" key="6">
    <source>
        <dbReference type="Proteomes" id="UP000178249"/>
    </source>
</evidence>
<dbReference type="InterPro" id="IPR001705">
    <property type="entry name" value="Ribosomal_bL33"/>
</dbReference>
<evidence type="ECO:0000256" key="2">
    <source>
        <dbReference type="ARBA" id="ARBA00022980"/>
    </source>
</evidence>
<dbReference type="GO" id="GO:1990904">
    <property type="term" value="C:ribonucleoprotein complex"/>
    <property type="evidence" value="ECO:0007669"/>
    <property type="project" value="UniProtKB-KW"/>
</dbReference>
<dbReference type="EMBL" id="MFKP01000005">
    <property type="protein sequence ID" value="OGG44632.1"/>
    <property type="molecule type" value="Genomic_DNA"/>
</dbReference>
<comment type="similarity">
    <text evidence="1">Belongs to the bacterial ribosomal protein bL33 family.</text>
</comment>
<gene>
    <name evidence="5" type="ORF">A2841_00695</name>
</gene>
<dbReference type="Pfam" id="PF00471">
    <property type="entry name" value="Ribosomal_L33"/>
    <property type="match status" value="1"/>
</dbReference>
<keyword evidence="3" id="KW-0687">Ribonucleoprotein</keyword>
<evidence type="ECO:0000313" key="5">
    <source>
        <dbReference type="EMBL" id="OGG44632.1"/>
    </source>
</evidence>
<evidence type="ECO:0000256" key="3">
    <source>
        <dbReference type="ARBA" id="ARBA00023274"/>
    </source>
</evidence>
<sequence length="52" mass="6105">MSQDNLVKLKSSASGHVVWTRKNKKKFSNVKLALKKYDPNVRKRVIYKESKK</sequence>
<dbReference type="Gene3D" id="2.20.28.120">
    <property type="entry name" value="Ribosomal protein L33"/>
    <property type="match status" value="1"/>
</dbReference>
<name>A0A1F6C6C0_9BACT</name>